<keyword evidence="3" id="KW-1003">Cell membrane</keyword>
<feature type="transmembrane region" description="Helical" evidence="7">
    <location>
        <begin position="92"/>
        <end position="113"/>
    </location>
</feature>
<keyword evidence="4 7" id="KW-0812">Transmembrane</keyword>
<evidence type="ECO:0000256" key="7">
    <source>
        <dbReference type="RuleBase" id="RU363032"/>
    </source>
</evidence>
<protein>
    <submittedName>
        <fullName evidence="10">Sugar ABC transporter permease</fullName>
    </submittedName>
</protein>
<dbReference type="InterPro" id="IPR035906">
    <property type="entry name" value="MetI-like_sf"/>
</dbReference>
<evidence type="ECO:0000256" key="4">
    <source>
        <dbReference type="ARBA" id="ARBA00022692"/>
    </source>
</evidence>
<evidence type="ECO:0000256" key="8">
    <source>
        <dbReference type="SAM" id="MobiDB-lite"/>
    </source>
</evidence>
<dbReference type="GO" id="GO:0005886">
    <property type="term" value="C:plasma membrane"/>
    <property type="evidence" value="ECO:0007669"/>
    <property type="project" value="UniProtKB-SubCell"/>
</dbReference>
<evidence type="ECO:0000313" key="10">
    <source>
        <dbReference type="EMBL" id="GID09758.1"/>
    </source>
</evidence>
<evidence type="ECO:0000256" key="2">
    <source>
        <dbReference type="ARBA" id="ARBA00022448"/>
    </source>
</evidence>
<dbReference type="SUPFAM" id="SSF161098">
    <property type="entry name" value="MetI-like"/>
    <property type="match status" value="1"/>
</dbReference>
<dbReference type="Gene3D" id="1.10.3720.10">
    <property type="entry name" value="MetI-like"/>
    <property type="match status" value="1"/>
</dbReference>
<dbReference type="PROSITE" id="PS50928">
    <property type="entry name" value="ABC_TM1"/>
    <property type="match status" value="1"/>
</dbReference>
<feature type="region of interest" description="Disordered" evidence="8">
    <location>
        <begin position="1"/>
        <end position="23"/>
    </location>
</feature>
<name>A0A8J3IW36_9ACTN</name>
<dbReference type="AlphaFoldDB" id="A0A8J3IW36"/>
<dbReference type="InterPro" id="IPR000515">
    <property type="entry name" value="MetI-like"/>
</dbReference>
<dbReference type="RefSeq" id="WP_203654740.1">
    <property type="nucleotide sequence ID" value="NZ_BAAAZM010000002.1"/>
</dbReference>
<sequence>MTAVAQAPAGAPSTTSGRRPTSRRRREALAAMLFLAPDMLGLLLFLGIPMVACLVLGFFQVDGFGGYKWIGLGNYERMFADPLFLHSLRTTLLYLVILIPGLFVVSLALALLVRQRFPLVGLVRSMLFAPNVVSLVVVALVWKFMLTDQIGVIDRILGFFGVTAPSWLGTPKWAVGSILVVTIWFAMGYYMLIFLAGLQDIPREYYEVAKLDGAGPWQTFRHITWPLLKPTSFFILLTSTVSMMTGGLDLLYVLTSGGPANSTTLIIYYIYQQAFVYGEFGYASAIGAFLVVILLIWSAALFALTRGGRFGDGDK</sequence>
<dbReference type="InterPro" id="IPR051393">
    <property type="entry name" value="ABC_transporter_permease"/>
</dbReference>
<keyword evidence="2 7" id="KW-0813">Transport</keyword>
<evidence type="ECO:0000259" key="9">
    <source>
        <dbReference type="PROSITE" id="PS50928"/>
    </source>
</evidence>
<dbReference type="PANTHER" id="PTHR30193:SF37">
    <property type="entry name" value="INNER MEMBRANE ABC TRANSPORTER PERMEASE PROTEIN YCJO"/>
    <property type="match status" value="1"/>
</dbReference>
<evidence type="ECO:0000313" key="11">
    <source>
        <dbReference type="Proteomes" id="UP000612808"/>
    </source>
</evidence>
<evidence type="ECO:0000256" key="6">
    <source>
        <dbReference type="ARBA" id="ARBA00023136"/>
    </source>
</evidence>
<keyword evidence="5 7" id="KW-1133">Transmembrane helix</keyword>
<keyword evidence="11" id="KW-1185">Reference proteome</keyword>
<organism evidence="10 11">
    <name type="scientific">Actinocatenispora rupis</name>
    <dbReference type="NCBI Taxonomy" id="519421"/>
    <lineage>
        <taxon>Bacteria</taxon>
        <taxon>Bacillati</taxon>
        <taxon>Actinomycetota</taxon>
        <taxon>Actinomycetes</taxon>
        <taxon>Micromonosporales</taxon>
        <taxon>Micromonosporaceae</taxon>
        <taxon>Actinocatenispora</taxon>
    </lineage>
</organism>
<dbReference type="Pfam" id="PF00528">
    <property type="entry name" value="BPD_transp_1"/>
    <property type="match status" value="1"/>
</dbReference>
<dbReference type="CDD" id="cd06261">
    <property type="entry name" value="TM_PBP2"/>
    <property type="match status" value="1"/>
</dbReference>
<comment type="subcellular location">
    <subcellularLocation>
        <location evidence="1 7">Cell membrane</location>
        <topology evidence="1 7">Multi-pass membrane protein</topology>
    </subcellularLocation>
</comment>
<comment type="caution">
    <text evidence="10">The sequence shown here is derived from an EMBL/GenBank/DDBJ whole genome shotgun (WGS) entry which is preliminary data.</text>
</comment>
<dbReference type="GO" id="GO:0055085">
    <property type="term" value="P:transmembrane transport"/>
    <property type="evidence" value="ECO:0007669"/>
    <property type="project" value="InterPro"/>
</dbReference>
<feature type="transmembrane region" description="Helical" evidence="7">
    <location>
        <begin position="283"/>
        <end position="305"/>
    </location>
</feature>
<feature type="transmembrane region" description="Helical" evidence="7">
    <location>
        <begin position="173"/>
        <end position="196"/>
    </location>
</feature>
<feature type="transmembrane region" description="Helical" evidence="7">
    <location>
        <begin position="28"/>
        <end position="59"/>
    </location>
</feature>
<feature type="transmembrane region" description="Helical" evidence="7">
    <location>
        <begin position="250"/>
        <end position="271"/>
    </location>
</feature>
<dbReference type="Proteomes" id="UP000612808">
    <property type="component" value="Unassembled WGS sequence"/>
</dbReference>
<dbReference type="EMBL" id="BOMB01000003">
    <property type="protein sequence ID" value="GID09758.1"/>
    <property type="molecule type" value="Genomic_DNA"/>
</dbReference>
<keyword evidence="6 7" id="KW-0472">Membrane</keyword>
<accession>A0A8J3IW36</accession>
<evidence type="ECO:0000256" key="1">
    <source>
        <dbReference type="ARBA" id="ARBA00004651"/>
    </source>
</evidence>
<feature type="transmembrane region" description="Helical" evidence="7">
    <location>
        <begin position="125"/>
        <end position="145"/>
    </location>
</feature>
<evidence type="ECO:0000256" key="5">
    <source>
        <dbReference type="ARBA" id="ARBA00022989"/>
    </source>
</evidence>
<comment type="similarity">
    <text evidence="7">Belongs to the binding-protein-dependent transport system permease family.</text>
</comment>
<gene>
    <name evidence="10" type="ORF">Aru02nite_06470</name>
</gene>
<dbReference type="PANTHER" id="PTHR30193">
    <property type="entry name" value="ABC TRANSPORTER PERMEASE PROTEIN"/>
    <property type="match status" value="1"/>
</dbReference>
<evidence type="ECO:0000256" key="3">
    <source>
        <dbReference type="ARBA" id="ARBA00022475"/>
    </source>
</evidence>
<reference evidence="10" key="1">
    <citation type="submission" date="2021-01" db="EMBL/GenBank/DDBJ databases">
        <title>Whole genome shotgun sequence of Actinocatenispora rupis NBRC 107355.</title>
        <authorList>
            <person name="Komaki H."/>
            <person name="Tamura T."/>
        </authorList>
    </citation>
    <scope>NUCLEOTIDE SEQUENCE</scope>
    <source>
        <strain evidence="10">NBRC 107355</strain>
    </source>
</reference>
<proteinExistence type="inferred from homology"/>
<feature type="domain" description="ABC transmembrane type-1" evidence="9">
    <location>
        <begin position="88"/>
        <end position="301"/>
    </location>
</feature>